<keyword evidence="3" id="KW-1185">Reference proteome</keyword>
<feature type="domain" description="AsmA" evidence="1">
    <location>
        <begin position="193"/>
        <end position="483"/>
    </location>
</feature>
<organism evidence="2 3">
    <name type="scientific">Aquisalinus flavus</name>
    <dbReference type="NCBI Taxonomy" id="1526572"/>
    <lineage>
        <taxon>Bacteria</taxon>
        <taxon>Pseudomonadati</taxon>
        <taxon>Pseudomonadota</taxon>
        <taxon>Alphaproteobacteria</taxon>
        <taxon>Parvularculales</taxon>
        <taxon>Parvularculaceae</taxon>
        <taxon>Aquisalinus</taxon>
    </lineage>
</organism>
<dbReference type="AlphaFoldDB" id="A0A8J2V260"/>
<name>A0A8J2V260_9PROT</name>
<comment type="caution">
    <text evidence="2">The sequence shown here is derived from an EMBL/GenBank/DDBJ whole genome shotgun (WGS) entry which is preliminary data.</text>
</comment>
<dbReference type="PANTHER" id="PTHR30441">
    <property type="entry name" value="DUF748 DOMAIN-CONTAINING PROTEIN"/>
    <property type="match status" value="1"/>
</dbReference>
<dbReference type="GO" id="GO:0090313">
    <property type="term" value="P:regulation of protein targeting to membrane"/>
    <property type="evidence" value="ECO:0007669"/>
    <property type="project" value="TreeGrafter"/>
</dbReference>
<dbReference type="InterPro" id="IPR007844">
    <property type="entry name" value="AsmA"/>
</dbReference>
<dbReference type="Pfam" id="PF05170">
    <property type="entry name" value="AsmA"/>
    <property type="match status" value="1"/>
</dbReference>
<evidence type="ECO:0000259" key="1">
    <source>
        <dbReference type="Pfam" id="PF05170"/>
    </source>
</evidence>
<proteinExistence type="predicted"/>
<evidence type="ECO:0000313" key="2">
    <source>
        <dbReference type="EMBL" id="GGC98663.1"/>
    </source>
</evidence>
<dbReference type="InterPro" id="IPR052894">
    <property type="entry name" value="AsmA-related"/>
</dbReference>
<dbReference type="Proteomes" id="UP000613582">
    <property type="component" value="Unassembled WGS sequence"/>
</dbReference>
<reference evidence="2" key="2">
    <citation type="submission" date="2020-09" db="EMBL/GenBank/DDBJ databases">
        <authorList>
            <person name="Sun Q."/>
            <person name="Zhou Y."/>
        </authorList>
    </citation>
    <scope>NUCLEOTIDE SEQUENCE</scope>
    <source>
        <strain evidence="2">CGMCC 1.12921</strain>
    </source>
</reference>
<dbReference type="GO" id="GO:0005886">
    <property type="term" value="C:plasma membrane"/>
    <property type="evidence" value="ECO:0007669"/>
    <property type="project" value="TreeGrafter"/>
</dbReference>
<evidence type="ECO:0000313" key="3">
    <source>
        <dbReference type="Proteomes" id="UP000613582"/>
    </source>
</evidence>
<protein>
    <recommendedName>
        <fullName evidence="1">AsmA domain-containing protein</fullName>
    </recommendedName>
</protein>
<gene>
    <name evidence="2" type="ORF">GCM10011342_04520</name>
</gene>
<dbReference type="PANTHER" id="PTHR30441:SF4">
    <property type="entry name" value="PROTEIN ASMA"/>
    <property type="match status" value="1"/>
</dbReference>
<dbReference type="EMBL" id="BMGH01000001">
    <property type="protein sequence ID" value="GGC98663.1"/>
    <property type="molecule type" value="Genomic_DNA"/>
</dbReference>
<accession>A0A8J2V260</accession>
<reference evidence="2" key="1">
    <citation type="journal article" date="2014" name="Int. J. Syst. Evol. Microbiol.">
        <title>Complete genome sequence of Corynebacterium casei LMG S-19264T (=DSM 44701T), isolated from a smear-ripened cheese.</title>
        <authorList>
            <consortium name="US DOE Joint Genome Institute (JGI-PGF)"/>
            <person name="Walter F."/>
            <person name="Albersmeier A."/>
            <person name="Kalinowski J."/>
            <person name="Ruckert C."/>
        </authorList>
    </citation>
    <scope>NUCLEOTIDE SEQUENCE</scope>
    <source>
        <strain evidence="2">CGMCC 1.12921</strain>
    </source>
</reference>
<sequence length="597" mass="62371">MIGYMQSTRYTVLAVTATVILVIAVLIGATTRPGIMTPVTERLVGWVTGHETSIGAAWLTWEDGPVYAIREIDVADRLQAGSIDLRPNWFGFLPGIAMVGSATAASGTVIIDRTGGGSMSTDYESYIDEVSLSGIDVIIRRAYATSRFRIVEGSGSLRGGTLSLDAVAGDGRVYFRGDGKLARVETIAGDATVEGPNLATVAEALGIAAPDVPPFTLNGRLSVNADNWDLTGISGEIGDSDIGGALTVHFREPRPLIEADLSSETLDFDDLGVIIGLPSVNEDGAALNEAQETANARYQQSTRFIPDASIDFSRLSIVDADVRYTAASVVDAPFTISAFNLDLAIENSLLTIEEFTASMVDGQMSLSGTVNGREQPAESDLSGRFDDLDLESIVPDRMARGKLQGRLDLALAGSDFRTAFGNADGSVSFWAEGARLAAVPIEAAGLDIGEALVTLAGQDRDDPVYVEAPCLVASLDISDGIGTADPIVADTEDSVIIVDGTVNLRNETLDLAVKADAKDFSWGTLMGDITVGGSWRDPSITVDAGGGAAQVLFAGLLGAVAGPLAALPFFETGDGKDVPCRSLLDRARSGNALPGGQ</sequence>